<dbReference type="Pfam" id="PF07728">
    <property type="entry name" value="AAA_5"/>
    <property type="match status" value="1"/>
</dbReference>
<keyword evidence="3" id="KW-1185">Reference proteome</keyword>
<dbReference type="InterPro" id="IPR003593">
    <property type="entry name" value="AAA+_ATPase"/>
</dbReference>
<evidence type="ECO:0000313" key="2">
    <source>
        <dbReference type="EMBL" id="GAA4263496.1"/>
    </source>
</evidence>
<accession>A0ABP8DU65</accession>
<dbReference type="Proteomes" id="UP001500620">
    <property type="component" value="Unassembled WGS sequence"/>
</dbReference>
<reference evidence="3" key="1">
    <citation type="journal article" date="2019" name="Int. J. Syst. Evol. Microbiol.">
        <title>The Global Catalogue of Microorganisms (GCM) 10K type strain sequencing project: providing services to taxonomists for standard genome sequencing and annotation.</title>
        <authorList>
            <consortium name="The Broad Institute Genomics Platform"/>
            <consortium name="The Broad Institute Genome Sequencing Center for Infectious Disease"/>
            <person name="Wu L."/>
            <person name="Ma J."/>
        </authorList>
    </citation>
    <scope>NUCLEOTIDE SEQUENCE [LARGE SCALE GENOMIC DNA]</scope>
    <source>
        <strain evidence="3">JCM 17441</strain>
    </source>
</reference>
<dbReference type="Gene3D" id="3.40.50.300">
    <property type="entry name" value="P-loop containing nucleotide triphosphate hydrolases"/>
    <property type="match status" value="1"/>
</dbReference>
<dbReference type="SUPFAM" id="SSF52540">
    <property type="entry name" value="P-loop containing nucleoside triphosphate hydrolases"/>
    <property type="match status" value="1"/>
</dbReference>
<evidence type="ECO:0000313" key="3">
    <source>
        <dbReference type="Proteomes" id="UP001500620"/>
    </source>
</evidence>
<dbReference type="CDD" id="cd00009">
    <property type="entry name" value="AAA"/>
    <property type="match status" value="1"/>
</dbReference>
<dbReference type="RefSeq" id="WP_345142935.1">
    <property type="nucleotide sequence ID" value="NZ_BAABAT010000070.1"/>
</dbReference>
<dbReference type="InterPro" id="IPR027417">
    <property type="entry name" value="P-loop_NTPase"/>
</dbReference>
<comment type="caution">
    <text evidence="2">The sequence shown here is derived from an EMBL/GenBank/DDBJ whole genome shotgun (WGS) entry which is preliminary data.</text>
</comment>
<dbReference type="PANTHER" id="PTHR42759:SF1">
    <property type="entry name" value="MAGNESIUM-CHELATASE SUBUNIT CHLD"/>
    <property type="match status" value="1"/>
</dbReference>
<dbReference type="InterPro" id="IPR050764">
    <property type="entry name" value="CbbQ/NirQ/NorQ/GpvN"/>
</dbReference>
<gene>
    <name evidence="2" type="ORF">GCM10022255_108570</name>
</gene>
<protein>
    <submittedName>
        <fullName evidence="2">MoxR family ATPase</fullName>
    </submittedName>
</protein>
<feature type="domain" description="AAA+ ATPase" evidence="1">
    <location>
        <begin position="36"/>
        <end position="214"/>
    </location>
</feature>
<name>A0ABP8DU65_9ACTN</name>
<organism evidence="2 3">
    <name type="scientific">Dactylosporangium darangshiense</name>
    <dbReference type="NCBI Taxonomy" id="579108"/>
    <lineage>
        <taxon>Bacteria</taxon>
        <taxon>Bacillati</taxon>
        <taxon>Actinomycetota</taxon>
        <taxon>Actinomycetes</taxon>
        <taxon>Micromonosporales</taxon>
        <taxon>Micromonosporaceae</taxon>
        <taxon>Dactylosporangium</taxon>
    </lineage>
</organism>
<dbReference type="PANTHER" id="PTHR42759">
    <property type="entry name" value="MOXR FAMILY PROTEIN"/>
    <property type="match status" value="1"/>
</dbReference>
<dbReference type="InterPro" id="IPR011704">
    <property type="entry name" value="ATPase_dyneun-rel_AAA"/>
</dbReference>
<dbReference type="SMART" id="SM00382">
    <property type="entry name" value="AAA"/>
    <property type="match status" value="1"/>
</dbReference>
<evidence type="ECO:0000259" key="1">
    <source>
        <dbReference type="SMART" id="SM00382"/>
    </source>
</evidence>
<dbReference type="EMBL" id="BAABAT010000070">
    <property type="protein sequence ID" value="GAA4263496.1"/>
    <property type="molecule type" value="Genomic_DNA"/>
</dbReference>
<sequence>MSNIDGPQELARRLEDEAGYLADFGLAAAAFLAMRMQRPLFLEGDPGVGKTSFAEAMAVVLGGIPVVRLQCHAGLDASQALYDWNFPRQIMRLRAAGEGDHRDLEPQLWTEEFLIERPVLKALRRPAVLLVDEIDRADDEFEALLLQVLDTFEIDVPELGTLRAERKPFVVLTSNQTREVHDAIKRRCLYHWIAHPDEEREVRILHRHVRDLPEELAREVAVAMRRLREPEKMIKPPGVAEAINLATAVRELGGQRLTPDIAQATVSTVAKHHEDEPAVRDALNQPC</sequence>
<proteinExistence type="predicted"/>